<gene>
    <name evidence="8" type="primary">LOC106462056</name>
</gene>
<feature type="region of interest" description="Disordered" evidence="3">
    <location>
        <begin position="1"/>
        <end position="31"/>
    </location>
</feature>
<feature type="region of interest" description="Disordered" evidence="3">
    <location>
        <begin position="437"/>
        <end position="509"/>
    </location>
</feature>
<feature type="domain" description="JmjC" evidence="6">
    <location>
        <begin position="1590"/>
        <end position="1755"/>
    </location>
</feature>
<feature type="region of interest" description="Disordered" evidence="3">
    <location>
        <begin position="1900"/>
        <end position="1920"/>
    </location>
</feature>
<feature type="region of interest" description="Disordered" evidence="3">
    <location>
        <begin position="539"/>
        <end position="615"/>
    </location>
</feature>
<organism evidence="7 8">
    <name type="scientific">Limulus polyphemus</name>
    <name type="common">Atlantic horseshoe crab</name>
    <dbReference type="NCBI Taxonomy" id="6850"/>
    <lineage>
        <taxon>Eukaryota</taxon>
        <taxon>Metazoa</taxon>
        <taxon>Ecdysozoa</taxon>
        <taxon>Arthropoda</taxon>
        <taxon>Chelicerata</taxon>
        <taxon>Merostomata</taxon>
        <taxon>Xiphosura</taxon>
        <taxon>Limulidae</taxon>
        <taxon>Limulus</taxon>
    </lineage>
</organism>
<sequence>MKVDSKNDSPQAASSDNSPSSQRPRRNVMAKSLDYNNGLLWKEEKDLKKALYASLNENRRSKISDSGEWESNGDITGPNVRYRQFQRPGQNGVGNRDESPKRAKVHAQRKFAQGSTPNSPAVTPVKILQTSNVASDLLPCRRPKTEDFLTFLCLRGTPLLPPALDFLNQGAHGDSESSRSPSPELGRADISGIKDEQLSKFVGIHEKNTHKVSLVDRLTPVKQPVGRTWGSKRERGSITGSENGDMYHESSIEGSGKERSTPLTRKRKLLARDSSTRTKQATLNFEGLPSSNTTSGRLKSSSKLTSVGQLREKYKQQRLAKVKQTSKSKDTRRNTGKDISQEDKKNKSRGNGHKSTRLSDTSSSRNSRFTSQGMQTRLKSITGKQKPIRSARLRGESPPPVLSPVNPEPQGITPHLRKAKLVPPIVDFDSESDFEAESVLVSPKPVTKESKSKIEENKAKFQTKTTLRSTASSKKFQEWRDRLRAKNSTSLKSVSNRKQKTSDQSREVTKKIIASSSKVLRSATSKIITRKTVRQLEKFAKPVARPQQRRQAPQIYKLSRPVTRSTGKPTELIEALERPRTRNSSGISGRSLRQRNISGSSVSSVKSQKNIKGKRITQKNETEYFENLPLTISTSSQDIKLLTEVSKPKEKKGVKKREEVVKENTVKKDENEIEEQHMESNTSIHTKKIEKNVAKIGKLDKEVKEQRKEKNNQEPKNMKEETLKLVSKNQKNLQRDSKVKSDKAEIRLSEDKKSEGVSLSESYLSDECKPQIKKKEKAKIHLESTGCQSSENIEVISPFKKEPKFLEEEKQQCKKKDKTKTQIDSSDSLLSVTQEVKASSEKELHVLEESKPPFKKKDKTKTLNDTVSSQSSVSLEKEHLLEENKSQIKRKEKKTESASQSSLLPDVVTSLEMEPPKKKKKLVPLKESNKSSKHAISSKSSKKSEKKGKHVSGRDPESKKSCEKHEPFENNSDNRIEVSKKNPKKSEGKYHEKKLGKSGNKEEKRKKLKKSKKESKHFSESHKKYGIITKDKLSKKLKKRKLKDKEKYKSSLKTDNSIKKSERKSQTLVCEKQLQIKKESDRSNKGDCMEVPNNTRNVQLVASQRNGPYNNTDDTAAAASYISENMSEGDHAIAEVTGEMAHTIPNDLIFGNSDEIQGLMTSDFSGVFDDSFPAGAILLTTTRETLTQVPYHFIQDFSPAKTVADASTNTCEEDILATLSENLEKSEEISVGTQTTSPEPVTQLAESLITSTESISNQTQTSSSIKTKTISSPKIGRPGTPLGTSPVKRKLKLVGANKKQKSDTKKVTWKKEPFPMESDPPKMVEAPIYHPTAEEFQDPLEFIEKIRPEAEKYGICKIIPPDSFKVIRAYLQLKHIYAALICPFFSRWGPNVQHVSCIKKTLKTQGVSLEHAPLIGGVELDLSKLYNTVQHFGGLKQVIEKKKWQRVADAMHIPKAAQDRVTKLYDAYCKYIVPYDTLPAEEKQKLEELVVSEHNRYVQKRREHEEAGEDDPEEENIDCVAKGRSMSLSGFYRIARNTMAMYYKHEPSPDEVENDYWKHVKERESHIVVHAGNIDSSVYGSGFPCTRNSPFAKHPWNLKILTNSQGSILKCMGPVSGVTIPTLHVGMLFTTGCWYRDPHCLPWLEYLHTGASKIWYSIPAYQTENFCSAMKKIMPEFCTNNPIWLSSDTAMIPPDLLVEHGAPLSRTVQDSGQFIVIFPGVFTSTICCGYCVSESVYFATLDWLDLAERAFMDIRNSCEPPAFSLERLLCCIANDGRTQVETLQKILPMIDHIREQTLKLRKQLYDLGLKTSERLPLVEVRDKKRRPRSTEDESEQECEVCRAHCYISMVVNTQEDSVYCLDHAIQHVQKKKNLRFSKLMYTYDQAELNDLVKRITEQIHAQSHKNSARKKSPKKPKLSP</sequence>
<reference evidence="8" key="1">
    <citation type="submission" date="2025-08" db="UniProtKB">
        <authorList>
            <consortium name="RefSeq"/>
        </authorList>
    </citation>
    <scope>IDENTIFICATION</scope>
    <source>
        <tissue evidence="8">Muscle</tissue>
    </source>
</reference>
<feature type="compositionally biased region" description="Basic residues" evidence="3">
    <location>
        <begin position="1006"/>
        <end position="1015"/>
    </location>
</feature>
<keyword evidence="2" id="KW-0539">Nucleus</keyword>
<feature type="compositionally biased region" description="Basic and acidic residues" evidence="3">
    <location>
        <begin position="475"/>
        <end position="484"/>
    </location>
</feature>
<evidence type="ECO:0000259" key="4">
    <source>
        <dbReference type="PROSITE" id="PS51011"/>
    </source>
</evidence>
<evidence type="ECO:0000256" key="3">
    <source>
        <dbReference type="SAM" id="MobiDB-lite"/>
    </source>
</evidence>
<feature type="compositionally biased region" description="Polar residues" evidence="3">
    <location>
        <begin position="863"/>
        <end position="874"/>
    </location>
</feature>
<dbReference type="Proteomes" id="UP000694941">
    <property type="component" value="Unplaced"/>
</dbReference>
<dbReference type="PANTHER" id="PTHR10694:SF113">
    <property type="entry name" value="PROTEIN JUMONJI"/>
    <property type="match status" value="1"/>
</dbReference>
<evidence type="ECO:0000313" key="8">
    <source>
        <dbReference type="RefSeq" id="XP_022244887.1"/>
    </source>
</evidence>
<dbReference type="PANTHER" id="PTHR10694">
    <property type="entry name" value="LYSINE-SPECIFIC DEMETHYLASE"/>
    <property type="match status" value="1"/>
</dbReference>
<feature type="compositionally biased region" description="Basic residues" evidence="3">
    <location>
        <begin position="316"/>
        <end position="326"/>
    </location>
</feature>
<feature type="compositionally biased region" description="Basic and acidic residues" evidence="3">
    <location>
        <begin position="952"/>
        <end position="1005"/>
    </location>
</feature>
<name>A0ABM1SMN1_LIMPO</name>
<feature type="compositionally biased region" description="Low complexity" evidence="3">
    <location>
        <begin position="541"/>
        <end position="554"/>
    </location>
</feature>
<dbReference type="SMART" id="SM00558">
    <property type="entry name" value="JmjC"/>
    <property type="match status" value="1"/>
</dbReference>
<feature type="region of interest" description="Disordered" evidence="3">
    <location>
        <begin position="807"/>
        <end position="1064"/>
    </location>
</feature>
<dbReference type="SUPFAM" id="SSF51197">
    <property type="entry name" value="Clavaminate synthase-like"/>
    <property type="match status" value="1"/>
</dbReference>
<feature type="compositionally biased region" description="Basic and acidic residues" evidence="3">
    <location>
        <begin position="668"/>
        <end position="678"/>
    </location>
</feature>
<dbReference type="InterPro" id="IPR036431">
    <property type="entry name" value="ARID_dom_sf"/>
</dbReference>
<dbReference type="PROSITE" id="PS51184">
    <property type="entry name" value="JMJC"/>
    <property type="match status" value="1"/>
</dbReference>
<evidence type="ECO:0000259" key="6">
    <source>
        <dbReference type="PROSITE" id="PS51184"/>
    </source>
</evidence>
<feature type="compositionally biased region" description="Basic residues" evidence="3">
    <location>
        <begin position="346"/>
        <end position="356"/>
    </location>
</feature>
<dbReference type="CDD" id="cd16870">
    <property type="entry name" value="ARID_JARD2"/>
    <property type="match status" value="1"/>
</dbReference>
<feature type="compositionally biased region" description="Basic and acidic residues" evidence="3">
    <location>
        <begin position="687"/>
        <end position="723"/>
    </location>
</feature>
<feature type="compositionally biased region" description="Basic and acidic residues" evidence="3">
    <location>
        <begin position="500"/>
        <end position="509"/>
    </location>
</feature>
<feature type="compositionally biased region" description="Basic and acidic residues" evidence="3">
    <location>
        <begin position="838"/>
        <end position="852"/>
    </location>
</feature>
<feature type="compositionally biased region" description="Basic and acidic residues" evidence="3">
    <location>
        <begin position="245"/>
        <end position="260"/>
    </location>
</feature>
<feature type="compositionally biased region" description="Polar residues" evidence="3">
    <location>
        <begin position="486"/>
        <end position="496"/>
    </location>
</feature>
<feature type="compositionally biased region" description="Basic and acidic residues" evidence="3">
    <location>
        <begin position="446"/>
        <end position="459"/>
    </location>
</feature>
<dbReference type="Gene3D" id="2.60.120.650">
    <property type="entry name" value="Cupin"/>
    <property type="match status" value="1"/>
</dbReference>
<comment type="subcellular location">
    <subcellularLocation>
        <location evidence="1">Nucleus</location>
    </subcellularLocation>
</comment>
<protein>
    <submittedName>
        <fullName evidence="8">Protein Jumonji-like</fullName>
    </submittedName>
</protein>
<dbReference type="PROSITE" id="PS51183">
    <property type="entry name" value="JMJN"/>
    <property type="match status" value="1"/>
</dbReference>
<feature type="region of interest" description="Disordered" evidence="3">
    <location>
        <begin position="224"/>
        <end position="416"/>
    </location>
</feature>
<feature type="compositionally biased region" description="Low complexity" evidence="3">
    <location>
        <begin position="594"/>
        <end position="608"/>
    </location>
</feature>
<feature type="compositionally biased region" description="Basic residues" evidence="3">
    <location>
        <begin position="1902"/>
        <end position="1920"/>
    </location>
</feature>
<dbReference type="Pfam" id="PF01388">
    <property type="entry name" value="ARID"/>
    <property type="match status" value="1"/>
</dbReference>
<feature type="compositionally biased region" description="Polar residues" evidence="3">
    <location>
        <begin position="358"/>
        <end position="383"/>
    </location>
</feature>
<feature type="compositionally biased region" description="Basic and acidic residues" evidence="3">
    <location>
        <begin position="1016"/>
        <end position="1034"/>
    </location>
</feature>
<feature type="compositionally biased region" description="Basic residues" evidence="3">
    <location>
        <begin position="940"/>
        <end position="951"/>
    </location>
</feature>
<feature type="region of interest" description="Disordered" evidence="3">
    <location>
        <begin position="1251"/>
        <end position="1283"/>
    </location>
</feature>
<accession>A0ABM1SMN1</accession>
<feature type="domain" description="JmjN" evidence="5">
    <location>
        <begin position="1326"/>
        <end position="1367"/>
    </location>
</feature>
<dbReference type="InterPro" id="IPR003347">
    <property type="entry name" value="JmjC_dom"/>
</dbReference>
<feature type="compositionally biased region" description="Low complexity" evidence="3">
    <location>
        <begin position="1251"/>
        <end position="1272"/>
    </location>
</feature>
<keyword evidence="7" id="KW-1185">Reference proteome</keyword>
<feature type="compositionally biased region" description="Basic and acidic residues" evidence="3">
    <location>
        <begin position="733"/>
        <end position="755"/>
    </location>
</feature>
<feature type="domain" description="ARID" evidence="4">
    <location>
        <begin position="1388"/>
        <end position="1480"/>
    </location>
</feature>
<dbReference type="Pfam" id="PF02373">
    <property type="entry name" value="JmjC"/>
    <property type="match status" value="1"/>
</dbReference>
<feature type="region of interest" description="Disordered" evidence="3">
    <location>
        <begin position="57"/>
        <end position="123"/>
    </location>
</feature>
<feature type="region of interest" description="Disordered" evidence="3">
    <location>
        <begin position="167"/>
        <end position="188"/>
    </location>
</feature>
<dbReference type="SMART" id="SM00545">
    <property type="entry name" value="JmjN"/>
    <property type="match status" value="1"/>
</dbReference>
<feature type="compositionally biased region" description="Polar residues" evidence="3">
    <location>
        <begin position="460"/>
        <end position="474"/>
    </location>
</feature>
<dbReference type="Pfam" id="PF02928">
    <property type="entry name" value="zf-C5HC2"/>
    <property type="match status" value="1"/>
</dbReference>
<evidence type="ECO:0000256" key="2">
    <source>
        <dbReference type="ARBA" id="ARBA00023242"/>
    </source>
</evidence>
<feature type="compositionally biased region" description="Basic and acidic residues" evidence="3">
    <location>
        <begin position="327"/>
        <end position="345"/>
    </location>
</feature>
<dbReference type="Pfam" id="PF02375">
    <property type="entry name" value="JmjN"/>
    <property type="match status" value="1"/>
</dbReference>
<feature type="compositionally biased region" description="Polar residues" evidence="3">
    <location>
        <begin position="8"/>
        <end position="22"/>
    </location>
</feature>
<dbReference type="GeneID" id="106462056"/>
<dbReference type="SUPFAM" id="SSF46774">
    <property type="entry name" value="ARID-like"/>
    <property type="match status" value="1"/>
</dbReference>
<dbReference type="PROSITE" id="PS51011">
    <property type="entry name" value="ARID"/>
    <property type="match status" value="1"/>
</dbReference>
<dbReference type="SMART" id="SM00501">
    <property type="entry name" value="BRIGHT"/>
    <property type="match status" value="1"/>
</dbReference>
<evidence type="ECO:0000313" key="7">
    <source>
        <dbReference type="Proteomes" id="UP000694941"/>
    </source>
</evidence>
<evidence type="ECO:0000256" key="1">
    <source>
        <dbReference type="ARBA" id="ARBA00004123"/>
    </source>
</evidence>
<dbReference type="SMART" id="SM01014">
    <property type="entry name" value="ARID"/>
    <property type="match status" value="1"/>
</dbReference>
<evidence type="ECO:0000259" key="5">
    <source>
        <dbReference type="PROSITE" id="PS51183"/>
    </source>
</evidence>
<feature type="compositionally biased region" description="Basic and acidic residues" evidence="3">
    <location>
        <begin position="875"/>
        <end position="886"/>
    </location>
</feature>
<dbReference type="InterPro" id="IPR001606">
    <property type="entry name" value="ARID_dom"/>
</dbReference>
<proteinExistence type="predicted"/>
<dbReference type="InterPro" id="IPR003349">
    <property type="entry name" value="JmjN"/>
</dbReference>
<feature type="compositionally biased region" description="Polar residues" evidence="3">
    <location>
        <begin position="277"/>
        <end position="308"/>
    </location>
</feature>
<dbReference type="Gene3D" id="1.10.150.60">
    <property type="entry name" value="ARID DNA-binding domain"/>
    <property type="match status" value="1"/>
</dbReference>
<feature type="region of interest" description="Disordered" evidence="3">
    <location>
        <begin position="668"/>
        <end position="765"/>
    </location>
</feature>
<dbReference type="RefSeq" id="XP_022244887.1">
    <property type="nucleotide sequence ID" value="XM_022389179.1"/>
</dbReference>
<dbReference type="InterPro" id="IPR004198">
    <property type="entry name" value="Znf_C5HC2"/>
</dbReference>